<dbReference type="EMBL" id="BQNB010009665">
    <property type="protein sequence ID" value="GJS66657.1"/>
    <property type="molecule type" value="Genomic_DNA"/>
</dbReference>
<comment type="caution">
    <text evidence="1">The sequence shown here is derived from an EMBL/GenBank/DDBJ whole genome shotgun (WGS) entry which is preliminary data.</text>
</comment>
<evidence type="ECO:0000313" key="2">
    <source>
        <dbReference type="Proteomes" id="UP001151760"/>
    </source>
</evidence>
<dbReference type="Proteomes" id="UP001151760">
    <property type="component" value="Unassembled WGS sequence"/>
</dbReference>
<proteinExistence type="predicted"/>
<evidence type="ECO:0000313" key="1">
    <source>
        <dbReference type="EMBL" id="GJS66657.1"/>
    </source>
</evidence>
<organism evidence="1 2">
    <name type="scientific">Tanacetum coccineum</name>
    <dbReference type="NCBI Taxonomy" id="301880"/>
    <lineage>
        <taxon>Eukaryota</taxon>
        <taxon>Viridiplantae</taxon>
        <taxon>Streptophyta</taxon>
        <taxon>Embryophyta</taxon>
        <taxon>Tracheophyta</taxon>
        <taxon>Spermatophyta</taxon>
        <taxon>Magnoliopsida</taxon>
        <taxon>eudicotyledons</taxon>
        <taxon>Gunneridae</taxon>
        <taxon>Pentapetalae</taxon>
        <taxon>asterids</taxon>
        <taxon>campanulids</taxon>
        <taxon>Asterales</taxon>
        <taxon>Asteraceae</taxon>
        <taxon>Asteroideae</taxon>
        <taxon>Anthemideae</taxon>
        <taxon>Anthemidinae</taxon>
        <taxon>Tanacetum</taxon>
    </lineage>
</organism>
<feature type="non-terminal residue" evidence="1">
    <location>
        <position position="1"/>
    </location>
</feature>
<keyword evidence="2" id="KW-1185">Reference proteome</keyword>
<protein>
    <submittedName>
        <fullName evidence="1">Uncharacterized protein</fullName>
    </submittedName>
</protein>
<accession>A0ABQ4XPC4</accession>
<reference evidence="1" key="1">
    <citation type="journal article" date="2022" name="Int. J. Mol. Sci.">
        <title>Draft Genome of Tanacetum Coccineum: Genomic Comparison of Closely Related Tanacetum-Family Plants.</title>
        <authorList>
            <person name="Yamashiro T."/>
            <person name="Shiraishi A."/>
            <person name="Nakayama K."/>
            <person name="Satake H."/>
        </authorList>
    </citation>
    <scope>NUCLEOTIDE SEQUENCE</scope>
</reference>
<sequence length="45" mass="4672">CKVGQKSKHGSKYGHGMALCQDSMALSIAAQIALEDALVAPADRT</sequence>
<reference evidence="1" key="2">
    <citation type="submission" date="2022-01" db="EMBL/GenBank/DDBJ databases">
        <authorList>
            <person name="Yamashiro T."/>
            <person name="Shiraishi A."/>
            <person name="Satake H."/>
            <person name="Nakayama K."/>
        </authorList>
    </citation>
    <scope>NUCLEOTIDE SEQUENCE</scope>
</reference>
<name>A0ABQ4XPC4_9ASTR</name>
<gene>
    <name evidence="1" type="ORF">Tco_0681221</name>
</gene>